<keyword evidence="1" id="KW-1133">Transmembrane helix</keyword>
<evidence type="ECO:0000256" key="1">
    <source>
        <dbReference type="SAM" id="Phobius"/>
    </source>
</evidence>
<sequence length="554" mass="61840">MKRIIGFFTLFLVWFYPPLVFAADEHIPSFLNDIALNKDGTIQVIETILYNFEDNNRHGIFRDIPFIKTNDEGKRYVLDVNDVRVVDQQNADYRYSQSQQNDTLQLKIGDPNQTITGSHTYTISYRVSGALTYFSDHDELYWNVTGNDWDVPIKNVQTTVRMPEHFGAQQVHLACFTGTTRSSASDCRTSYKDGTVVVSADSLLPREGLTVVVGFPKGAVSVLEPMPYVSFFETMWGKIVLALLIIVAFVWYVVVPGIVIYRWWRYGRDPKPAMGVVSAWFDTPKTRMHRRLRPAETGTLIDEVVNTSDITGTIIDLAQRGYLKIIETTKEQFLLEKLPNPKDDETLLSFEEIVLAEFFKSANTVKLKDANLSSSLSSIQSAIYDQVVRDGFFPKSPQSIRTLYGVVAVLALITGNLLLALISFTFGMGMPRKTFLGASEAAVGKSLKNFLSSQHEKLAFQAKNQMFFEKFLPYAVAFGVEKIWAERFREIHLTKPDWYEGSYTNSLIFTRSLGSGLSRSFSYATTIHSSSGFSSGFSGGSSGGGGGGGGGGSW</sequence>
<dbReference type="Pfam" id="PF09972">
    <property type="entry name" value="DUF2207"/>
    <property type="match status" value="1"/>
</dbReference>
<feature type="transmembrane region" description="Helical" evidence="1">
    <location>
        <begin position="239"/>
        <end position="264"/>
    </location>
</feature>
<keyword evidence="1" id="KW-0472">Membrane</keyword>
<keyword evidence="1" id="KW-0812">Transmembrane</keyword>
<feature type="domain" description="DUF2207" evidence="2">
    <location>
        <begin position="27"/>
        <end position="215"/>
    </location>
</feature>
<organism evidence="4 5">
    <name type="scientific">Candidatus Gottesmanbacteria bacterium GW2011_GWA1_47_8</name>
    <dbReference type="NCBI Taxonomy" id="1618438"/>
    <lineage>
        <taxon>Bacteria</taxon>
        <taxon>Candidatus Gottesmaniibacteriota</taxon>
    </lineage>
</organism>
<dbReference type="InterPro" id="IPR048389">
    <property type="entry name" value="YciQ-like_C"/>
</dbReference>
<dbReference type="EMBL" id="LCOQ01000002">
    <property type="protein sequence ID" value="KKU81123.1"/>
    <property type="molecule type" value="Genomic_DNA"/>
</dbReference>
<evidence type="ECO:0000259" key="3">
    <source>
        <dbReference type="Pfam" id="PF20990"/>
    </source>
</evidence>
<dbReference type="AlphaFoldDB" id="A0A0G1VSL3"/>
<evidence type="ECO:0008006" key="6">
    <source>
        <dbReference type="Google" id="ProtNLM"/>
    </source>
</evidence>
<evidence type="ECO:0000313" key="4">
    <source>
        <dbReference type="EMBL" id="KKU81123.1"/>
    </source>
</evidence>
<evidence type="ECO:0000313" key="5">
    <source>
        <dbReference type="Proteomes" id="UP000034212"/>
    </source>
</evidence>
<feature type="transmembrane region" description="Helical" evidence="1">
    <location>
        <begin position="403"/>
        <end position="426"/>
    </location>
</feature>
<comment type="caution">
    <text evidence="4">The sequence shown here is derived from an EMBL/GenBank/DDBJ whole genome shotgun (WGS) entry which is preliminary data.</text>
</comment>
<dbReference type="InterPro" id="IPR018702">
    <property type="entry name" value="DUF2207"/>
</dbReference>
<protein>
    <recommendedName>
        <fullName evidence="6">DUF2207 domain-containing protein</fullName>
    </recommendedName>
</protein>
<dbReference type="Pfam" id="PF20990">
    <property type="entry name" value="DUF2207_C"/>
    <property type="match status" value="1"/>
</dbReference>
<accession>A0A0G1VSL3</accession>
<proteinExistence type="predicted"/>
<reference evidence="4 5" key="1">
    <citation type="journal article" date="2015" name="Nature">
        <title>rRNA introns, odd ribosomes, and small enigmatic genomes across a large radiation of phyla.</title>
        <authorList>
            <person name="Brown C.T."/>
            <person name="Hug L.A."/>
            <person name="Thomas B.C."/>
            <person name="Sharon I."/>
            <person name="Castelle C.J."/>
            <person name="Singh A."/>
            <person name="Wilkins M.J."/>
            <person name="Williams K.H."/>
            <person name="Banfield J.F."/>
        </authorList>
    </citation>
    <scope>NUCLEOTIDE SEQUENCE [LARGE SCALE GENOMIC DNA]</scope>
</reference>
<name>A0A0G1VSL3_9BACT</name>
<gene>
    <name evidence="4" type="ORF">UY08_C0002G0036</name>
</gene>
<feature type="domain" description="Predicted membrane protein YciQ-like C-terminal" evidence="3">
    <location>
        <begin position="292"/>
        <end position="426"/>
    </location>
</feature>
<evidence type="ECO:0000259" key="2">
    <source>
        <dbReference type="Pfam" id="PF09972"/>
    </source>
</evidence>
<dbReference type="Proteomes" id="UP000034212">
    <property type="component" value="Unassembled WGS sequence"/>
</dbReference>